<dbReference type="GeneID" id="28939391"/>
<dbReference type="Pfam" id="PF02089">
    <property type="entry name" value="Palm_thioest"/>
    <property type="match status" value="1"/>
</dbReference>
<evidence type="ECO:0000313" key="1">
    <source>
        <dbReference type="EMBL" id="KTW32190.1"/>
    </source>
</evidence>
<protein>
    <recommendedName>
        <fullName evidence="3">DUF676 domain-containing protein</fullName>
    </recommendedName>
</protein>
<dbReference type="VEuPathDB" id="FungiDB:T551_00872"/>
<evidence type="ECO:0000313" key="2">
    <source>
        <dbReference type="Proteomes" id="UP000053447"/>
    </source>
</evidence>
<sequence length="293" mass="33951">MTYLSFKRIKIIIFNHATIAGFRFLCLHTQLIHTCHYVKDQKEKQWNYKSVKKTHKRFLPKNPLVLCHGLMGFDKIEIGKYKYFKSFPFIVLYYWRGIKEVLEANGVEVFITSVPMLGTVEERSYLLHKQIEDKYKGYKVNLIAHSMGGLDCRYLISKINPKKYQVGSLTTIATPHRGTYFANYCLKLINALNISKTCNLFSLMGLQTQVIEELTTTYMENVFNKNVIDDPNVLYFSYGASFVPSFFNIFRLSWNKINNAEGMNDGLVSVKSSIWGNYKGTLENVNHLRVILA</sequence>
<dbReference type="GO" id="GO:0004806">
    <property type="term" value="F:triacylglycerol lipase activity"/>
    <property type="evidence" value="ECO:0007669"/>
    <property type="project" value="EnsemblFungi"/>
</dbReference>
<dbReference type="eggNOG" id="ENOG502QQNH">
    <property type="taxonomic scope" value="Eukaryota"/>
</dbReference>
<dbReference type="OrthoDB" id="5592486at2759"/>
<dbReference type="Gene3D" id="3.40.50.1820">
    <property type="entry name" value="alpha/beta hydrolase"/>
    <property type="match status" value="1"/>
</dbReference>
<dbReference type="EMBL" id="LFWA01000003">
    <property type="protein sequence ID" value="KTW32190.1"/>
    <property type="molecule type" value="Genomic_DNA"/>
</dbReference>
<dbReference type="RefSeq" id="XP_018230882.1">
    <property type="nucleotide sequence ID" value="XM_018373136.1"/>
</dbReference>
<accession>A0A0W4ZUY5</accession>
<dbReference type="GO" id="GO:0005743">
    <property type="term" value="C:mitochondrial inner membrane"/>
    <property type="evidence" value="ECO:0007669"/>
    <property type="project" value="EnsemblFungi"/>
</dbReference>
<evidence type="ECO:0008006" key="3">
    <source>
        <dbReference type="Google" id="ProtNLM"/>
    </source>
</evidence>
<dbReference type="AlphaFoldDB" id="A0A0W4ZUY5"/>
<proteinExistence type="predicted"/>
<keyword evidence="2" id="KW-1185">Reference proteome</keyword>
<dbReference type="STRING" id="1408657.A0A0W4ZUY5"/>
<dbReference type="InterPro" id="IPR029058">
    <property type="entry name" value="AB_hydrolase_fold"/>
</dbReference>
<dbReference type="SUPFAM" id="SSF53474">
    <property type="entry name" value="alpha/beta-Hydrolases"/>
    <property type="match status" value="1"/>
</dbReference>
<organism evidence="1 2">
    <name type="scientific">Pneumocystis jirovecii (strain RU7)</name>
    <name type="common">Human pneumocystis pneumonia agent</name>
    <dbReference type="NCBI Taxonomy" id="1408657"/>
    <lineage>
        <taxon>Eukaryota</taxon>
        <taxon>Fungi</taxon>
        <taxon>Dikarya</taxon>
        <taxon>Ascomycota</taxon>
        <taxon>Taphrinomycotina</taxon>
        <taxon>Pneumocystomycetes</taxon>
        <taxon>Pneumocystaceae</taxon>
        <taxon>Pneumocystis</taxon>
    </lineage>
</organism>
<reference evidence="2" key="1">
    <citation type="journal article" date="2016" name="Nat. Commun.">
        <title>Genome analysis of three Pneumocystis species reveals adaptation mechanisms to life exclusively in mammalian hosts.</title>
        <authorList>
            <person name="Ma L."/>
            <person name="Chen Z."/>
            <person name="Huang D.W."/>
            <person name="Kutty G."/>
            <person name="Ishihara M."/>
            <person name="Wang H."/>
            <person name="Abouelleil A."/>
            <person name="Bishop L."/>
            <person name="Davey E."/>
            <person name="Deng R."/>
            <person name="Deng X."/>
            <person name="Fan L."/>
            <person name="Fantoni G."/>
            <person name="Fitzgerald M."/>
            <person name="Gogineni E."/>
            <person name="Goldberg J.M."/>
            <person name="Handley G."/>
            <person name="Hu X."/>
            <person name="Huber C."/>
            <person name="Jiao X."/>
            <person name="Jones K."/>
            <person name="Levin J.Z."/>
            <person name="Liu Y."/>
            <person name="Macdonald P."/>
            <person name="Melnikov A."/>
            <person name="Raley C."/>
            <person name="Sassi M."/>
            <person name="Sherman B.T."/>
            <person name="Song X."/>
            <person name="Sykes S."/>
            <person name="Tran B."/>
            <person name="Walsh L."/>
            <person name="Xia Y."/>
            <person name="Yang J."/>
            <person name="Young S."/>
            <person name="Zeng Q."/>
            <person name="Zheng X."/>
            <person name="Stephens R."/>
            <person name="Nusbaum C."/>
            <person name="Birren B.W."/>
            <person name="Azadi P."/>
            <person name="Lempicki R.A."/>
            <person name="Cuomo C.A."/>
            <person name="Kovacs J.A."/>
        </authorList>
    </citation>
    <scope>NUCLEOTIDE SEQUENCE [LARGE SCALE GENOMIC DNA]</scope>
    <source>
        <strain evidence="2">RU7</strain>
    </source>
</reference>
<dbReference type="GO" id="GO:0005758">
    <property type="term" value="C:mitochondrial intermembrane space"/>
    <property type="evidence" value="ECO:0007669"/>
    <property type="project" value="EnsemblFungi"/>
</dbReference>
<gene>
    <name evidence="1" type="ORF">T551_00872</name>
</gene>
<comment type="caution">
    <text evidence="1">The sequence shown here is derived from an EMBL/GenBank/DDBJ whole genome shotgun (WGS) entry which is preliminary data.</text>
</comment>
<dbReference type="GO" id="GO:0019433">
    <property type="term" value="P:triglyceride catabolic process"/>
    <property type="evidence" value="ECO:0007669"/>
    <property type="project" value="EnsemblFungi"/>
</dbReference>
<dbReference type="Proteomes" id="UP000053447">
    <property type="component" value="Unassembled WGS sequence"/>
</dbReference>
<name>A0A0W4ZUY5_PNEJ7</name>
<dbReference type="PANTHER" id="PTHR11440">
    <property type="entry name" value="LECITHIN-CHOLESTEROL ACYLTRANSFERASE-RELATED"/>
    <property type="match status" value="1"/>
</dbReference>